<dbReference type="Pfam" id="PF00392">
    <property type="entry name" value="GntR"/>
    <property type="match status" value="1"/>
</dbReference>
<accession>A0ABY4AIL1</accession>
<dbReference type="PRINTS" id="PR00035">
    <property type="entry name" value="HTHGNTR"/>
</dbReference>
<evidence type="ECO:0000313" key="5">
    <source>
        <dbReference type="EMBL" id="UOD50127.1"/>
    </source>
</evidence>
<keyword evidence="2" id="KW-0238">DNA-binding</keyword>
<proteinExistence type="predicted"/>
<evidence type="ECO:0000256" key="2">
    <source>
        <dbReference type="ARBA" id="ARBA00023125"/>
    </source>
</evidence>
<dbReference type="SMART" id="SM00866">
    <property type="entry name" value="UTRA"/>
    <property type="match status" value="1"/>
</dbReference>
<dbReference type="Pfam" id="PF07702">
    <property type="entry name" value="UTRA"/>
    <property type="match status" value="1"/>
</dbReference>
<dbReference type="PANTHER" id="PTHR44846">
    <property type="entry name" value="MANNOSYL-D-GLYCERATE TRANSPORT/METABOLISM SYSTEM REPRESSOR MNGR-RELATED"/>
    <property type="match status" value="1"/>
</dbReference>
<name>A0ABY4AIL1_9BURK</name>
<dbReference type="RefSeq" id="WP_243478524.1">
    <property type="nucleotide sequence ID" value="NZ_CP063982.1"/>
</dbReference>
<organism evidence="5 6">
    <name type="scientific">Orrella daihaiensis</name>
    <dbReference type="NCBI Taxonomy" id="2782176"/>
    <lineage>
        <taxon>Bacteria</taxon>
        <taxon>Pseudomonadati</taxon>
        <taxon>Pseudomonadota</taxon>
        <taxon>Betaproteobacteria</taxon>
        <taxon>Burkholderiales</taxon>
        <taxon>Alcaligenaceae</taxon>
        <taxon>Orrella</taxon>
    </lineage>
</organism>
<dbReference type="SUPFAM" id="SSF64288">
    <property type="entry name" value="Chorismate lyase-like"/>
    <property type="match status" value="1"/>
</dbReference>
<dbReference type="Gene3D" id="1.10.10.10">
    <property type="entry name" value="Winged helix-like DNA-binding domain superfamily/Winged helix DNA-binding domain"/>
    <property type="match status" value="1"/>
</dbReference>
<keyword evidence="3" id="KW-0804">Transcription</keyword>
<feature type="domain" description="HTH gntR-type" evidence="4">
    <location>
        <begin position="5"/>
        <end position="73"/>
    </location>
</feature>
<dbReference type="SMART" id="SM00345">
    <property type="entry name" value="HTH_GNTR"/>
    <property type="match status" value="1"/>
</dbReference>
<dbReference type="InterPro" id="IPR000524">
    <property type="entry name" value="Tscrpt_reg_HTH_GntR"/>
</dbReference>
<dbReference type="Proteomes" id="UP000831607">
    <property type="component" value="Chromosome"/>
</dbReference>
<dbReference type="InterPro" id="IPR028978">
    <property type="entry name" value="Chorismate_lyase_/UTRA_dom_sf"/>
</dbReference>
<evidence type="ECO:0000259" key="4">
    <source>
        <dbReference type="PROSITE" id="PS50949"/>
    </source>
</evidence>
<reference evidence="5 6" key="1">
    <citation type="submission" date="2020-11" db="EMBL/GenBank/DDBJ databases">
        <title>Algicoccus daihaiensis sp.nov., isolated from Daihai Lake in Inner Mongolia.</title>
        <authorList>
            <person name="Kai J."/>
        </authorList>
    </citation>
    <scope>NUCLEOTIDE SEQUENCE [LARGE SCALE GENOMIC DNA]</scope>
    <source>
        <strain evidence="6">f23</strain>
    </source>
</reference>
<evidence type="ECO:0000256" key="3">
    <source>
        <dbReference type="ARBA" id="ARBA00023163"/>
    </source>
</evidence>
<dbReference type="SUPFAM" id="SSF46785">
    <property type="entry name" value="Winged helix' DNA-binding domain"/>
    <property type="match status" value="1"/>
</dbReference>
<sequence length="245" mass="27239">MPKTCVSHADLVRHLAEEIAAGRYTVGSLLPTEFELCATHRLSRYAVRKALQELQALGLISRRKNVGTRVEAAHPVTGFRQSIATIEELVQFGARHRRVLKSTKMIVADEAVALEIGCEGGSRWLRVSSLRMDAQSESHPICWTDVYIDAAFKDIAKWVCKAPEVLISSLIEEHYGQAILRIRQEAQAILMPTELAADLQAEVGSPALKVTRHYFNAAGDVVEISISVHPADRFTLSMEMTRSYD</sequence>
<evidence type="ECO:0000256" key="1">
    <source>
        <dbReference type="ARBA" id="ARBA00023015"/>
    </source>
</evidence>
<dbReference type="InterPro" id="IPR011663">
    <property type="entry name" value="UTRA"/>
</dbReference>
<keyword evidence="1" id="KW-0805">Transcription regulation</keyword>
<dbReference type="PANTHER" id="PTHR44846:SF1">
    <property type="entry name" value="MANNOSYL-D-GLYCERATE TRANSPORT_METABOLISM SYSTEM REPRESSOR MNGR-RELATED"/>
    <property type="match status" value="1"/>
</dbReference>
<dbReference type="CDD" id="cd07377">
    <property type="entry name" value="WHTH_GntR"/>
    <property type="match status" value="1"/>
</dbReference>
<dbReference type="EMBL" id="CP063982">
    <property type="protein sequence ID" value="UOD50127.1"/>
    <property type="molecule type" value="Genomic_DNA"/>
</dbReference>
<dbReference type="InterPro" id="IPR036390">
    <property type="entry name" value="WH_DNA-bd_sf"/>
</dbReference>
<protein>
    <submittedName>
        <fullName evidence="5">GntR family transcriptional regulator</fullName>
    </submittedName>
</protein>
<keyword evidence="6" id="KW-1185">Reference proteome</keyword>
<dbReference type="InterPro" id="IPR050679">
    <property type="entry name" value="Bact_HTH_transcr_reg"/>
</dbReference>
<gene>
    <name evidence="5" type="ORF">DHf2319_11895</name>
</gene>
<dbReference type="InterPro" id="IPR036388">
    <property type="entry name" value="WH-like_DNA-bd_sf"/>
</dbReference>
<dbReference type="Gene3D" id="3.40.1410.10">
    <property type="entry name" value="Chorismate lyase-like"/>
    <property type="match status" value="1"/>
</dbReference>
<evidence type="ECO:0000313" key="6">
    <source>
        <dbReference type="Proteomes" id="UP000831607"/>
    </source>
</evidence>
<dbReference type="PROSITE" id="PS50949">
    <property type="entry name" value="HTH_GNTR"/>
    <property type="match status" value="1"/>
</dbReference>